<evidence type="ECO:0000313" key="8">
    <source>
        <dbReference type="EMBL" id="MDQ0456390.1"/>
    </source>
</evidence>
<keyword evidence="3" id="KW-1003">Cell membrane</keyword>
<dbReference type="RefSeq" id="WP_307158587.1">
    <property type="nucleotide sequence ID" value="NZ_JAUSWH010000008.1"/>
</dbReference>
<evidence type="ECO:0000256" key="5">
    <source>
        <dbReference type="ARBA" id="ARBA00022989"/>
    </source>
</evidence>
<dbReference type="Pfam" id="PF01311">
    <property type="entry name" value="Bac_export_1"/>
    <property type="match status" value="1"/>
</dbReference>
<keyword evidence="4 7" id="KW-0812">Transmembrane</keyword>
<evidence type="ECO:0000256" key="7">
    <source>
        <dbReference type="SAM" id="Phobius"/>
    </source>
</evidence>
<feature type="transmembrane region" description="Helical" evidence="7">
    <location>
        <begin position="230"/>
        <end position="247"/>
    </location>
</feature>
<evidence type="ECO:0000256" key="1">
    <source>
        <dbReference type="ARBA" id="ARBA00004651"/>
    </source>
</evidence>
<sequence length="270" mass="28498">MGQTGAMMVTADVALPAAAMVGAARALGILSIFPIFSLFNIAGILRFGLAIGLSGPAVSFAFSVLTKGQTSYFDLGALSLKEFCVGALVGAGLGLPFWAAQAAGDMTDVYRGANAANLFDQVNALETTPLGQILLSAALMLFVAGGGVVDLVAIFYRSFTFWPLLVMQPAFPGDGLAIILDLFALLFRLGAVLASPFIILTCVLELSIAFVSRSARQFSVNDSLATFKNLAVFLILIVYVVFIASYMKEAWQAGFADIRAIFDTVLHGQE</sequence>
<dbReference type="PANTHER" id="PTHR30065:SF1">
    <property type="entry name" value="SURFACE PRESENTATION OF ANTIGENS PROTEIN SPAR"/>
    <property type="match status" value="1"/>
</dbReference>
<evidence type="ECO:0000313" key="9">
    <source>
        <dbReference type="Proteomes" id="UP001235269"/>
    </source>
</evidence>
<feature type="transmembrane region" description="Helical" evidence="7">
    <location>
        <begin position="44"/>
        <end position="66"/>
    </location>
</feature>
<dbReference type="EMBL" id="JAUSWH010000008">
    <property type="protein sequence ID" value="MDQ0456390.1"/>
    <property type="molecule type" value="Genomic_DNA"/>
</dbReference>
<evidence type="ECO:0000256" key="2">
    <source>
        <dbReference type="ARBA" id="ARBA00009772"/>
    </source>
</evidence>
<feature type="transmembrane region" description="Helical" evidence="7">
    <location>
        <begin position="133"/>
        <end position="156"/>
    </location>
</feature>
<accession>A0ABU0IDR0</accession>
<feature type="transmembrane region" description="Helical" evidence="7">
    <location>
        <begin position="177"/>
        <end position="210"/>
    </location>
</feature>
<dbReference type="Proteomes" id="UP001235269">
    <property type="component" value="Unassembled WGS sequence"/>
</dbReference>
<proteinExistence type="inferred from homology"/>
<dbReference type="PANTHER" id="PTHR30065">
    <property type="entry name" value="FLAGELLAR BIOSYNTHETIC PROTEIN FLIR"/>
    <property type="match status" value="1"/>
</dbReference>
<feature type="transmembrane region" description="Helical" evidence="7">
    <location>
        <begin position="78"/>
        <end position="99"/>
    </location>
</feature>
<keyword evidence="5 7" id="KW-1133">Transmembrane helix</keyword>
<evidence type="ECO:0000256" key="6">
    <source>
        <dbReference type="ARBA" id="ARBA00023136"/>
    </source>
</evidence>
<comment type="similarity">
    <text evidence="2">Belongs to the FliR/MopE/SpaR family.</text>
</comment>
<dbReference type="InterPro" id="IPR002010">
    <property type="entry name" value="T3SS_IM_R"/>
</dbReference>
<comment type="caution">
    <text evidence="8">The sequence shown here is derived from an EMBL/GenBank/DDBJ whole genome shotgun (WGS) entry which is preliminary data.</text>
</comment>
<reference evidence="8 9" key="1">
    <citation type="submission" date="2023-07" db="EMBL/GenBank/DDBJ databases">
        <title>Genomic Encyclopedia of Type Strains, Phase IV (KMG-IV): sequencing the most valuable type-strain genomes for metagenomic binning, comparative biology and taxonomic classification.</title>
        <authorList>
            <person name="Goeker M."/>
        </authorList>
    </citation>
    <scope>NUCLEOTIDE SEQUENCE [LARGE SCALE GENOMIC DNA]</scope>
    <source>
        <strain evidence="8 9">DSM 100301</strain>
    </source>
</reference>
<dbReference type="PRINTS" id="PR00953">
    <property type="entry name" value="TYPE3IMRPROT"/>
</dbReference>
<keyword evidence="6 7" id="KW-0472">Membrane</keyword>
<name>A0ABU0IDR0_9HYPH</name>
<evidence type="ECO:0000256" key="4">
    <source>
        <dbReference type="ARBA" id="ARBA00022692"/>
    </source>
</evidence>
<evidence type="ECO:0000256" key="3">
    <source>
        <dbReference type="ARBA" id="ARBA00022475"/>
    </source>
</evidence>
<comment type="subcellular location">
    <subcellularLocation>
        <location evidence="1">Cell membrane</location>
        <topology evidence="1">Multi-pass membrane protein</topology>
    </subcellularLocation>
</comment>
<organism evidence="8 9">
    <name type="scientific">Rhizobium paknamense</name>
    <dbReference type="NCBI Taxonomy" id="1206817"/>
    <lineage>
        <taxon>Bacteria</taxon>
        <taxon>Pseudomonadati</taxon>
        <taxon>Pseudomonadota</taxon>
        <taxon>Alphaproteobacteria</taxon>
        <taxon>Hyphomicrobiales</taxon>
        <taxon>Rhizobiaceae</taxon>
        <taxon>Rhizobium/Agrobacterium group</taxon>
        <taxon>Rhizobium</taxon>
    </lineage>
</organism>
<keyword evidence="9" id="KW-1185">Reference proteome</keyword>
<gene>
    <name evidence="8" type="ORF">QO005_002731</name>
</gene>
<feature type="transmembrane region" description="Helical" evidence="7">
    <location>
        <begin position="12"/>
        <end position="38"/>
    </location>
</feature>
<protein>
    <submittedName>
        <fullName evidence="8">Type III secretion protein T</fullName>
    </submittedName>
</protein>